<reference evidence="2" key="1">
    <citation type="submission" date="2016-11" db="EMBL/GenBank/DDBJ databases">
        <authorList>
            <person name="Varghese N."/>
            <person name="Submissions S."/>
        </authorList>
    </citation>
    <scope>NUCLEOTIDE SEQUENCE [LARGE SCALE GENOMIC DNA]</scope>
    <source>
        <strain evidence="2">DSM 19514</strain>
    </source>
</reference>
<protein>
    <submittedName>
        <fullName evidence="1">Uncharacterized protein</fullName>
    </submittedName>
</protein>
<organism evidence="1 2">
    <name type="scientific">Ferrithrix thermotolerans DSM 19514</name>
    <dbReference type="NCBI Taxonomy" id="1121881"/>
    <lineage>
        <taxon>Bacteria</taxon>
        <taxon>Bacillati</taxon>
        <taxon>Actinomycetota</taxon>
        <taxon>Acidimicrobiia</taxon>
        <taxon>Acidimicrobiales</taxon>
        <taxon>Acidimicrobiaceae</taxon>
        <taxon>Ferrithrix</taxon>
    </lineage>
</organism>
<gene>
    <name evidence="1" type="ORF">SAMN02745225_01062</name>
</gene>
<dbReference type="AlphaFoldDB" id="A0A1M4URW2"/>
<feature type="non-terminal residue" evidence="1">
    <location>
        <position position="1"/>
    </location>
</feature>
<accession>A0A1M4URW2</accession>
<name>A0A1M4URW2_9ACTN</name>
<keyword evidence="2" id="KW-1185">Reference proteome</keyword>
<proteinExistence type="predicted"/>
<evidence type="ECO:0000313" key="2">
    <source>
        <dbReference type="Proteomes" id="UP000184295"/>
    </source>
</evidence>
<evidence type="ECO:0000313" key="1">
    <source>
        <dbReference type="EMBL" id="SHE59425.1"/>
    </source>
</evidence>
<dbReference type="EMBL" id="FQUL01000012">
    <property type="protein sequence ID" value="SHE59425.1"/>
    <property type="molecule type" value="Genomic_DNA"/>
</dbReference>
<sequence>TVEGETPVAAAMLAVDQWVEPSGGAVVVVNSMILAIVSSP</sequence>
<dbReference type="Proteomes" id="UP000184295">
    <property type="component" value="Unassembled WGS sequence"/>
</dbReference>